<feature type="region of interest" description="Disordered" evidence="1">
    <location>
        <begin position="140"/>
        <end position="169"/>
    </location>
</feature>
<evidence type="ECO:0000313" key="3">
    <source>
        <dbReference type="Proteomes" id="UP000254866"/>
    </source>
</evidence>
<organism evidence="2 3">
    <name type="scientific">Venustampulla echinocandica</name>
    <dbReference type="NCBI Taxonomy" id="2656787"/>
    <lineage>
        <taxon>Eukaryota</taxon>
        <taxon>Fungi</taxon>
        <taxon>Dikarya</taxon>
        <taxon>Ascomycota</taxon>
        <taxon>Pezizomycotina</taxon>
        <taxon>Leotiomycetes</taxon>
        <taxon>Helotiales</taxon>
        <taxon>Pleuroascaceae</taxon>
        <taxon>Venustampulla</taxon>
    </lineage>
</organism>
<name>A0A370U1Y2_9HELO</name>
<dbReference type="GeneID" id="43594581"/>
<evidence type="ECO:0000313" key="2">
    <source>
        <dbReference type="EMBL" id="RDL41753.1"/>
    </source>
</evidence>
<gene>
    <name evidence="2" type="ORF">BP5553_01732</name>
</gene>
<evidence type="ECO:0000256" key="1">
    <source>
        <dbReference type="SAM" id="MobiDB-lite"/>
    </source>
</evidence>
<feature type="region of interest" description="Disordered" evidence="1">
    <location>
        <begin position="205"/>
        <end position="245"/>
    </location>
</feature>
<proteinExistence type="predicted"/>
<feature type="compositionally biased region" description="Basic and acidic residues" evidence="1">
    <location>
        <begin position="230"/>
        <end position="245"/>
    </location>
</feature>
<comment type="caution">
    <text evidence="2">The sequence shown here is derived from an EMBL/GenBank/DDBJ whole genome shotgun (WGS) entry which is preliminary data.</text>
</comment>
<sequence length="281" mass="30487">MGKIAGGLAPSSPIGVGSVGRRVNLIWSNCNCTSPDSYPVLGRLSDPAPVVRTRLSAEDVDVDVDAWGSGVEWYAASRPLWQHDAIHIVDFVSTLSVQSPPPSTVPTRTRNNTGIARRYGPLTGVSVLAKLANTGYHAQSGQAASQLTQGGPGHETLQAHHESKRCGSKGRFWRRDTGRVTRRRYWSTAVFRRNFPGPFQPLPASGHAGTARSGLTNSQGGARRGARRGWRAEPKHWHEVQVSGKRADRHAGWQTLLRPVPLRRPRTPTSLILLSVACGAH</sequence>
<feature type="compositionally biased region" description="Polar residues" evidence="1">
    <location>
        <begin position="140"/>
        <end position="149"/>
    </location>
</feature>
<dbReference type="Proteomes" id="UP000254866">
    <property type="component" value="Unassembled WGS sequence"/>
</dbReference>
<accession>A0A370U1Y2</accession>
<dbReference type="AlphaFoldDB" id="A0A370U1Y2"/>
<dbReference type="EMBL" id="NPIC01000001">
    <property type="protein sequence ID" value="RDL41753.1"/>
    <property type="molecule type" value="Genomic_DNA"/>
</dbReference>
<protein>
    <submittedName>
        <fullName evidence="2">Uncharacterized protein</fullName>
    </submittedName>
</protein>
<keyword evidence="3" id="KW-1185">Reference proteome</keyword>
<reference evidence="2 3" key="1">
    <citation type="journal article" date="2018" name="IMA Fungus">
        <title>IMA Genome-F 9: Draft genome sequence of Annulohypoxylon stygium, Aspergillus mulundensis, Berkeleyomyces basicola (syn. Thielaviopsis basicola), Ceratocystis smalleyi, two Cercospora beticola strains, Coleophoma cylindrospora, Fusarium fracticaudum, Phialophora cf. hyalina, and Morchella septimelata.</title>
        <authorList>
            <person name="Wingfield B.D."/>
            <person name="Bills G.F."/>
            <person name="Dong Y."/>
            <person name="Huang W."/>
            <person name="Nel W.J."/>
            <person name="Swalarsk-Parry B.S."/>
            <person name="Vaghefi N."/>
            <person name="Wilken P.M."/>
            <person name="An Z."/>
            <person name="de Beer Z.W."/>
            <person name="De Vos L."/>
            <person name="Chen L."/>
            <person name="Duong T.A."/>
            <person name="Gao Y."/>
            <person name="Hammerbacher A."/>
            <person name="Kikkert J.R."/>
            <person name="Li Y."/>
            <person name="Li H."/>
            <person name="Li K."/>
            <person name="Li Q."/>
            <person name="Liu X."/>
            <person name="Ma X."/>
            <person name="Naidoo K."/>
            <person name="Pethybridge S.J."/>
            <person name="Sun J."/>
            <person name="Steenkamp E.T."/>
            <person name="van der Nest M.A."/>
            <person name="van Wyk S."/>
            <person name="Wingfield M.J."/>
            <person name="Xiong C."/>
            <person name="Yue Q."/>
            <person name="Zhang X."/>
        </authorList>
    </citation>
    <scope>NUCLEOTIDE SEQUENCE [LARGE SCALE GENOMIC DNA]</scope>
    <source>
        <strain evidence="2 3">BP 5553</strain>
    </source>
</reference>
<dbReference type="RefSeq" id="XP_031874409.1">
    <property type="nucleotide sequence ID" value="XM_032010355.1"/>
</dbReference>